<dbReference type="PANTHER" id="PTHR14453:SF102">
    <property type="entry name" value="PROTEIN MONO-ADP-RIBOSYLTRANSFERASE PARP14-LIKE"/>
    <property type="match status" value="1"/>
</dbReference>
<dbReference type="Pfam" id="PF01661">
    <property type="entry name" value="Macro"/>
    <property type="match status" value="2"/>
</dbReference>
<feature type="domain" description="Macro" evidence="7">
    <location>
        <begin position="532"/>
        <end position="725"/>
    </location>
</feature>
<dbReference type="EMBL" id="JBJQND010000010">
    <property type="protein sequence ID" value="KAL3865073.1"/>
    <property type="molecule type" value="Genomic_DNA"/>
</dbReference>
<evidence type="ECO:0000313" key="8">
    <source>
        <dbReference type="EMBL" id="KAL3865073.1"/>
    </source>
</evidence>
<feature type="compositionally biased region" description="Basic and acidic residues" evidence="6">
    <location>
        <begin position="225"/>
        <end position="256"/>
    </location>
</feature>
<feature type="compositionally biased region" description="Basic and acidic residues" evidence="6">
    <location>
        <begin position="193"/>
        <end position="214"/>
    </location>
</feature>
<dbReference type="InterPro" id="IPR052056">
    <property type="entry name" value="Mono-ARTD/PARP"/>
</dbReference>
<feature type="compositionally biased region" description="Basic and acidic residues" evidence="6">
    <location>
        <begin position="730"/>
        <end position="754"/>
    </location>
</feature>
<keyword evidence="5" id="KW-0539">Nucleus</keyword>
<dbReference type="InterPro" id="IPR002589">
    <property type="entry name" value="Macro_dom"/>
</dbReference>
<evidence type="ECO:0000256" key="2">
    <source>
        <dbReference type="ARBA" id="ARBA00022676"/>
    </source>
</evidence>
<dbReference type="CDD" id="cd02907">
    <property type="entry name" value="Macro_Af1521_BAL-like"/>
    <property type="match status" value="1"/>
</dbReference>
<feature type="compositionally biased region" description="Polar residues" evidence="6">
    <location>
        <begin position="162"/>
        <end position="192"/>
    </location>
</feature>
<feature type="region of interest" description="Disordered" evidence="6">
    <location>
        <begin position="162"/>
        <end position="301"/>
    </location>
</feature>
<dbReference type="Proteomes" id="UP001634394">
    <property type="component" value="Unassembled WGS sequence"/>
</dbReference>
<evidence type="ECO:0000313" key="9">
    <source>
        <dbReference type="Proteomes" id="UP001634394"/>
    </source>
</evidence>
<dbReference type="SMART" id="SM00506">
    <property type="entry name" value="A1pp"/>
    <property type="match status" value="1"/>
</dbReference>
<evidence type="ECO:0000256" key="1">
    <source>
        <dbReference type="ARBA" id="ARBA00004123"/>
    </source>
</evidence>
<proteinExistence type="predicted"/>
<feature type="compositionally biased region" description="Basic and acidic residues" evidence="6">
    <location>
        <begin position="494"/>
        <end position="505"/>
    </location>
</feature>
<evidence type="ECO:0000256" key="5">
    <source>
        <dbReference type="ARBA" id="ARBA00023242"/>
    </source>
</evidence>
<evidence type="ECO:0000256" key="4">
    <source>
        <dbReference type="ARBA" id="ARBA00023027"/>
    </source>
</evidence>
<dbReference type="Gene3D" id="3.40.220.10">
    <property type="entry name" value="Leucine Aminopeptidase, subunit E, domain 1"/>
    <property type="match status" value="2"/>
</dbReference>
<evidence type="ECO:0000259" key="7">
    <source>
        <dbReference type="PROSITE" id="PS51154"/>
    </source>
</evidence>
<protein>
    <recommendedName>
        <fullName evidence="7">Macro domain-containing protein</fullName>
    </recommendedName>
</protein>
<feature type="domain" description="Macro" evidence="7">
    <location>
        <begin position="304"/>
        <end position="495"/>
    </location>
</feature>
<keyword evidence="3" id="KW-0808">Transferase</keyword>
<feature type="region of interest" description="Disordered" evidence="6">
    <location>
        <begin position="494"/>
        <end position="531"/>
    </location>
</feature>
<comment type="subcellular location">
    <subcellularLocation>
        <location evidence="1">Nucleus</location>
    </subcellularLocation>
</comment>
<feature type="compositionally biased region" description="Polar residues" evidence="6">
    <location>
        <begin position="521"/>
        <end position="531"/>
    </location>
</feature>
<dbReference type="GO" id="GO:0016757">
    <property type="term" value="F:glycosyltransferase activity"/>
    <property type="evidence" value="ECO:0007669"/>
    <property type="project" value="UniProtKB-KW"/>
</dbReference>
<keyword evidence="2" id="KW-0328">Glycosyltransferase</keyword>
<gene>
    <name evidence="8" type="ORF">ACJMK2_006706</name>
</gene>
<dbReference type="GO" id="GO:0005634">
    <property type="term" value="C:nucleus"/>
    <property type="evidence" value="ECO:0007669"/>
    <property type="project" value="UniProtKB-SubCell"/>
</dbReference>
<organism evidence="8 9">
    <name type="scientific">Sinanodonta woodiana</name>
    <name type="common">Chinese pond mussel</name>
    <name type="synonym">Anodonta woodiana</name>
    <dbReference type="NCBI Taxonomy" id="1069815"/>
    <lineage>
        <taxon>Eukaryota</taxon>
        <taxon>Metazoa</taxon>
        <taxon>Spiralia</taxon>
        <taxon>Lophotrochozoa</taxon>
        <taxon>Mollusca</taxon>
        <taxon>Bivalvia</taxon>
        <taxon>Autobranchia</taxon>
        <taxon>Heteroconchia</taxon>
        <taxon>Palaeoheterodonta</taxon>
        <taxon>Unionida</taxon>
        <taxon>Unionoidea</taxon>
        <taxon>Unionidae</taxon>
        <taxon>Unioninae</taxon>
        <taxon>Sinanodonta</taxon>
    </lineage>
</organism>
<accession>A0ABD3VWS2</accession>
<keyword evidence="9" id="KW-1185">Reference proteome</keyword>
<evidence type="ECO:0000256" key="3">
    <source>
        <dbReference type="ARBA" id="ARBA00022679"/>
    </source>
</evidence>
<keyword evidence="4" id="KW-0520">NAD</keyword>
<feature type="region of interest" description="Disordered" evidence="6">
    <location>
        <begin position="724"/>
        <end position="761"/>
    </location>
</feature>
<dbReference type="PROSITE" id="PS51154">
    <property type="entry name" value="MACRO"/>
    <property type="match status" value="2"/>
</dbReference>
<dbReference type="PANTHER" id="PTHR14453">
    <property type="entry name" value="PARP/ZINC FINGER CCCH TYPE DOMAIN CONTAINING PROTEIN"/>
    <property type="match status" value="1"/>
</dbReference>
<dbReference type="SUPFAM" id="SSF52949">
    <property type="entry name" value="Macro domain-like"/>
    <property type="match status" value="2"/>
</dbReference>
<evidence type="ECO:0000256" key="6">
    <source>
        <dbReference type="SAM" id="MobiDB-lite"/>
    </source>
</evidence>
<comment type="caution">
    <text evidence="8">The sequence shown here is derived from an EMBL/GenBank/DDBJ whole genome shotgun (WGS) entry which is preliminary data.</text>
</comment>
<sequence length="812" mass="89956">MSVQTALEKSFCEDLIRRKLFNEAVKMVKESYNLKVEADQTKKAFKIMADDTELLELVENLLQTWLENKKKNKGNSIDDRIKTTKENPVLDITKGHVMWVFWGDLGSQLLSAEIYTKVEKLKGPLIDLEPDMRGQTLRITCNFEVFMEVKKKVEDIKNLVTSSQAGSNKSQKSEIKNSSQNAGSKSIVSTKSNEAEIKANDSKGSSDLKTKMENVKTSSSQAGLDKSHKSDIKNSGDGSPDKDNKYSKGSEIKESAARSLQPKEPNQSTGPSGGQKVSPKLERSNSGRDQSPHSSFPKDGKNDDKLLFCLPSCRTKVFVYEASIINMSGIDAIVNAANDRLLHGGGVAHHISKAAGGDKSPLEIECREYIKNNSKLDVTKNFTSSAGKMPYKGVIHAVGPIWSEYKVKEECAEALSLTIVNVLKEAHAKEFSKIALPAISSGIYGVPKKVCADMYIKGVMDYDSMVPSTHVKEIHFVDINKDILQEIKDAYGRWKPNDTSQDKKAKSSSSELPGQIAKAVHNTSVHSDSNRSEMSTFHLSENTCIKVYVCSIVEVKNVDAIACEVHTDSSSNTSAILKAIIKSGGTNYEEEFNKMVKAKSGSMQDVFIFKTGGSLKDNNISHVIHIKCEKFENIEDMDRLKHLFGQVFECAKKEKLKTIVMPLIGAASLKEPTKDVTYKCSQLFAKTLKDIVESRRKEMNVREIHLVDLDQKLISSMSKAFQELNSSNTDDSKLKREKKVEPVSKSDEPQDHIPKSKPGVGQRWIEVEKGSGICSYKDCKRDGARKCADCGGFLCSVCTTEVLLSQCPFCKK</sequence>
<reference evidence="8 9" key="1">
    <citation type="submission" date="2024-11" db="EMBL/GenBank/DDBJ databases">
        <title>Chromosome-level genome assembly of the freshwater bivalve Anodonta woodiana.</title>
        <authorList>
            <person name="Chen X."/>
        </authorList>
    </citation>
    <scope>NUCLEOTIDE SEQUENCE [LARGE SCALE GENOMIC DNA]</scope>
    <source>
        <strain evidence="8">MN2024</strain>
        <tissue evidence="8">Gills</tissue>
    </source>
</reference>
<dbReference type="AlphaFoldDB" id="A0ABD3VWS2"/>
<name>A0ABD3VWS2_SINWO</name>
<dbReference type="InterPro" id="IPR043472">
    <property type="entry name" value="Macro_dom-like"/>
</dbReference>